<dbReference type="EMBL" id="LIHL02000011">
    <property type="protein sequence ID" value="KAF5454670.1"/>
    <property type="molecule type" value="Genomic_DNA"/>
</dbReference>
<keyword evidence="10" id="KW-0460">Magnesium</keyword>
<evidence type="ECO:0000256" key="8">
    <source>
        <dbReference type="ARBA" id="ARBA00022837"/>
    </source>
</evidence>
<evidence type="ECO:0000256" key="5">
    <source>
        <dbReference type="ARBA" id="ARBA00022692"/>
    </source>
</evidence>
<keyword evidence="7" id="KW-0547">Nucleotide-binding</keyword>
<evidence type="ECO:0000256" key="16">
    <source>
        <dbReference type="SAM" id="Phobius"/>
    </source>
</evidence>
<comment type="subcellular location">
    <subcellularLocation>
        <location evidence="1">Membrane</location>
        <topology evidence="1">Multi-pass membrane protein</topology>
    </subcellularLocation>
</comment>
<comment type="catalytic activity">
    <reaction evidence="15">
        <text>Ca(2+)(in) + ATP + H2O = Ca(2+)(out) + ADP + phosphate + H(+)</text>
        <dbReference type="Rhea" id="RHEA:18105"/>
        <dbReference type="ChEBI" id="CHEBI:15377"/>
        <dbReference type="ChEBI" id="CHEBI:15378"/>
        <dbReference type="ChEBI" id="CHEBI:29108"/>
        <dbReference type="ChEBI" id="CHEBI:30616"/>
        <dbReference type="ChEBI" id="CHEBI:43474"/>
        <dbReference type="ChEBI" id="CHEBI:456216"/>
        <dbReference type="EC" id="7.2.2.10"/>
    </reaction>
</comment>
<dbReference type="EC" id="7.2.2.10" evidence="2"/>
<dbReference type="AlphaFoldDB" id="A0A833TUC3"/>
<evidence type="ECO:0000313" key="18">
    <source>
        <dbReference type="EMBL" id="KAF5454670.1"/>
    </source>
</evidence>
<dbReference type="GO" id="GO:0005388">
    <property type="term" value="F:P-type calcium transporter activity"/>
    <property type="evidence" value="ECO:0007669"/>
    <property type="project" value="UniProtKB-EC"/>
</dbReference>
<dbReference type="Gramene" id="Jr11_09030_p1">
    <property type="protein sequence ID" value="cds.Jr11_09030_p1"/>
    <property type="gene ID" value="Jr11_09030"/>
</dbReference>
<dbReference type="FunFam" id="1.20.1110.10:FF:000039">
    <property type="entry name" value="Calcium-transporting ATPase"/>
    <property type="match status" value="1"/>
</dbReference>
<gene>
    <name evidence="18" type="ORF">F2P56_024317</name>
</gene>
<dbReference type="SUPFAM" id="SSF81665">
    <property type="entry name" value="Calcium ATPase, transmembrane domain M"/>
    <property type="match status" value="1"/>
</dbReference>
<name>A0A833TUC3_JUGRE</name>
<keyword evidence="9" id="KW-0067">ATP-binding</keyword>
<dbReference type="Pfam" id="PF00689">
    <property type="entry name" value="Cation_ATPase_C"/>
    <property type="match status" value="1"/>
</dbReference>
<evidence type="ECO:0000256" key="7">
    <source>
        <dbReference type="ARBA" id="ARBA00022741"/>
    </source>
</evidence>
<evidence type="ECO:0000256" key="12">
    <source>
        <dbReference type="ARBA" id="ARBA00022989"/>
    </source>
</evidence>
<dbReference type="GO" id="GO:0005524">
    <property type="term" value="F:ATP binding"/>
    <property type="evidence" value="ECO:0007669"/>
    <property type="project" value="UniProtKB-KW"/>
</dbReference>
<evidence type="ECO:0000256" key="10">
    <source>
        <dbReference type="ARBA" id="ARBA00022842"/>
    </source>
</evidence>
<dbReference type="GO" id="GO:0046872">
    <property type="term" value="F:metal ion binding"/>
    <property type="evidence" value="ECO:0007669"/>
    <property type="project" value="UniProtKB-KW"/>
</dbReference>
<reference evidence="18" key="1">
    <citation type="submission" date="2015-10" db="EMBL/GenBank/DDBJ databases">
        <authorList>
            <person name="Martinez-Garcia P.J."/>
            <person name="Crepeau M.W."/>
            <person name="Puiu D."/>
            <person name="Gonzalez-Ibeas D."/>
            <person name="Whalen J."/>
            <person name="Stevens K."/>
            <person name="Paul R."/>
            <person name="Butterfield T."/>
            <person name="Britton M."/>
            <person name="Reagan R."/>
            <person name="Chakraborty S."/>
            <person name="Walawage S.L."/>
            <person name="Vasquez-Gross H.A."/>
            <person name="Cardeno C."/>
            <person name="Famula R."/>
            <person name="Pratt K."/>
            <person name="Kuruganti S."/>
            <person name="Aradhya M.K."/>
            <person name="Leslie C.A."/>
            <person name="Dandekar A.M."/>
            <person name="Salzberg S.L."/>
            <person name="Wegrzyn J.L."/>
            <person name="Langley C.H."/>
            <person name="Neale D.B."/>
        </authorList>
    </citation>
    <scope>NUCLEOTIDE SEQUENCE</scope>
    <source>
        <tissue evidence="18">Leaves</tissue>
    </source>
</reference>
<dbReference type="InterPro" id="IPR023298">
    <property type="entry name" value="ATPase_P-typ_TM_dom_sf"/>
</dbReference>
<evidence type="ECO:0000256" key="11">
    <source>
        <dbReference type="ARBA" id="ARBA00022967"/>
    </source>
</evidence>
<dbReference type="PANTHER" id="PTHR24093">
    <property type="entry name" value="CATION TRANSPORTING ATPASE"/>
    <property type="match status" value="1"/>
</dbReference>
<keyword evidence="14 16" id="KW-0472">Membrane</keyword>
<evidence type="ECO:0000256" key="9">
    <source>
        <dbReference type="ARBA" id="ARBA00022840"/>
    </source>
</evidence>
<evidence type="ECO:0000256" key="2">
    <source>
        <dbReference type="ARBA" id="ARBA00012790"/>
    </source>
</evidence>
<keyword evidence="5 16" id="KW-0812">Transmembrane</keyword>
<evidence type="ECO:0000256" key="4">
    <source>
        <dbReference type="ARBA" id="ARBA00022568"/>
    </source>
</evidence>
<dbReference type="GO" id="GO:0016020">
    <property type="term" value="C:membrane"/>
    <property type="evidence" value="ECO:0007669"/>
    <property type="project" value="UniProtKB-SubCell"/>
</dbReference>
<dbReference type="Proteomes" id="UP000619265">
    <property type="component" value="Unassembled WGS sequence"/>
</dbReference>
<feature type="non-terminal residue" evidence="18">
    <location>
        <position position="1"/>
    </location>
</feature>
<keyword evidence="6" id="KW-0479">Metal-binding</keyword>
<evidence type="ECO:0000256" key="15">
    <source>
        <dbReference type="ARBA" id="ARBA00048694"/>
    </source>
</evidence>
<reference evidence="18" key="2">
    <citation type="submission" date="2020-03" db="EMBL/GenBank/DDBJ databases">
        <title>Walnut 2.0.</title>
        <authorList>
            <person name="Marrano A."/>
            <person name="Britton M."/>
            <person name="Zimin A.V."/>
            <person name="Zaini P.A."/>
            <person name="Workman R."/>
            <person name="Puiu D."/>
            <person name="Bianco L."/>
            <person name="Allen B.J."/>
            <person name="Troggio M."/>
            <person name="Leslie C.A."/>
            <person name="Timp W."/>
            <person name="Dendekar A."/>
            <person name="Salzberg S.L."/>
            <person name="Neale D.B."/>
        </authorList>
    </citation>
    <scope>NUCLEOTIDE SEQUENCE</scope>
    <source>
        <tissue evidence="18">Leaves</tissue>
    </source>
</reference>
<feature type="transmembrane region" description="Helical" evidence="16">
    <location>
        <begin position="149"/>
        <end position="173"/>
    </location>
</feature>
<keyword evidence="4" id="KW-0109">Calcium transport</keyword>
<proteinExistence type="predicted"/>
<feature type="transmembrane region" description="Helical" evidence="16">
    <location>
        <begin position="45"/>
        <end position="64"/>
    </location>
</feature>
<sequence length="217" mass="24246">TALRWGRCVYSNIQKFIQFQLTVNTAALIINLVAAIASGKVPLTAVQLLWVNLIMDTLGALALATEKPTNDLMKKPPVGRSEPLITIIMWRNLIAQALYQVTIVLVLHFKGVSIFGVDKKVNSTLIFNSFVLFQVFNEFNARKLEKKNIFTGLLTSKMFLAIIGITIVIQVIMVESLKRFANTQRLDWGQWGACIGLAALSWPIGWLVKFIPVSIED</sequence>
<protein>
    <recommendedName>
        <fullName evidence="2">P-type Ca(2+) transporter</fullName>
        <ecNumber evidence="2">7.2.2.10</ecNumber>
    </recommendedName>
</protein>
<keyword evidence="13" id="KW-0406">Ion transport</keyword>
<keyword evidence="3" id="KW-0813">Transport</keyword>
<comment type="caution">
    <text evidence="18">The sequence shown here is derived from an EMBL/GenBank/DDBJ whole genome shotgun (WGS) entry which is preliminary data.</text>
</comment>
<evidence type="ECO:0000259" key="17">
    <source>
        <dbReference type="Pfam" id="PF00689"/>
    </source>
</evidence>
<feature type="transmembrane region" description="Helical" evidence="16">
    <location>
        <begin position="188"/>
        <end position="208"/>
    </location>
</feature>
<evidence type="ECO:0000256" key="13">
    <source>
        <dbReference type="ARBA" id="ARBA00023065"/>
    </source>
</evidence>
<organism evidence="18 19">
    <name type="scientific">Juglans regia</name>
    <name type="common">English walnut</name>
    <dbReference type="NCBI Taxonomy" id="51240"/>
    <lineage>
        <taxon>Eukaryota</taxon>
        <taxon>Viridiplantae</taxon>
        <taxon>Streptophyta</taxon>
        <taxon>Embryophyta</taxon>
        <taxon>Tracheophyta</taxon>
        <taxon>Spermatophyta</taxon>
        <taxon>Magnoliopsida</taxon>
        <taxon>eudicotyledons</taxon>
        <taxon>Gunneridae</taxon>
        <taxon>Pentapetalae</taxon>
        <taxon>rosids</taxon>
        <taxon>fabids</taxon>
        <taxon>Fagales</taxon>
        <taxon>Juglandaceae</taxon>
        <taxon>Juglans</taxon>
    </lineage>
</organism>
<accession>A0A833TUC3</accession>
<evidence type="ECO:0000256" key="1">
    <source>
        <dbReference type="ARBA" id="ARBA00004141"/>
    </source>
</evidence>
<dbReference type="InterPro" id="IPR006068">
    <property type="entry name" value="ATPase_P-typ_cation-transptr_C"/>
</dbReference>
<evidence type="ECO:0000256" key="6">
    <source>
        <dbReference type="ARBA" id="ARBA00022723"/>
    </source>
</evidence>
<keyword evidence="8" id="KW-0106">Calcium</keyword>
<feature type="transmembrane region" description="Helical" evidence="16">
    <location>
        <begin position="21"/>
        <end position="39"/>
    </location>
</feature>
<evidence type="ECO:0000256" key="3">
    <source>
        <dbReference type="ARBA" id="ARBA00022448"/>
    </source>
</evidence>
<evidence type="ECO:0000313" key="19">
    <source>
        <dbReference type="Proteomes" id="UP000619265"/>
    </source>
</evidence>
<keyword evidence="12 16" id="KW-1133">Transmembrane helix</keyword>
<dbReference type="Gene3D" id="1.20.1110.10">
    <property type="entry name" value="Calcium-transporting ATPase, transmembrane domain"/>
    <property type="match status" value="1"/>
</dbReference>
<feature type="domain" description="Cation-transporting P-type ATPase C-terminal" evidence="17">
    <location>
        <begin position="41"/>
        <end position="211"/>
    </location>
</feature>
<evidence type="ECO:0000256" key="14">
    <source>
        <dbReference type="ARBA" id="ARBA00023136"/>
    </source>
</evidence>
<keyword evidence="11" id="KW-1278">Translocase</keyword>
<dbReference type="PANTHER" id="PTHR24093:SF509">
    <property type="entry name" value="CALCIUM-TRANSPORTING ATPASE"/>
    <property type="match status" value="1"/>
</dbReference>